<evidence type="ECO:0008006" key="3">
    <source>
        <dbReference type="Google" id="ProtNLM"/>
    </source>
</evidence>
<reference evidence="1 2" key="1">
    <citation type="journal article" date="2022" name="BMC Genomics">
        <title>Comparative genome analysis of mycobacteria focusing on tRNA and non-coding RNA.</title>
        <authorList>
            <person name="Behra P.R.K."/>
            <person name="Pettersson B.M.F."/>
            <person name="Ramesh M."/>
            <person name="Das S."/>
            <person name="Dasgupta S."/>
            <person name="Kirsebom L.A."/>
        </authorList>
    </citation>
    <scope>NUCLEOTIDE SEQUENCE [LARGE SCALE GENOMIC DNA]</scope>
    <source>
        <strain evidence="1 2">DSM 44078</strain>
    </source>
</reference>
<accession>A0ABT3CIQ6</accession>
<dbReference type="RefSeq" id="WP_264070289.1">
    <property type="nucleotide sequence ID" value="NZ_JACKTY010000039.1"/>
</dbReference>
<dbReference type="EMBL" id="JACKTY010000039">
    <property type="protein sequence ID" value="MCV7229096.1"/>
    <property type="molecule type" value="Genomic_DNA"/>
</dbReference>
<gene>
    <name evidence="1" type="ORF">H7J73_24070</name>
</gene>
<sequence length="101" mass="10594">MASVVVAIGLTSAAPAKAEVFITCPSGRDGVATVVTSCAFADNVRYAWLNQDGQVITAYSPVTSMFYTMYCDAGYTAHMDSGIVVDATRCEGGNDAVVVIW</sequence>
<dbReference type="Proteomes" id="UP001526201">
    <property type="component" value="Unassembled WGS sequence"/>
</dbReference>
<organism evidence="1 2">
    <name type="scientific">Mycolicibacterium komossense</name>
    <dbReference type="NCBI Taxonomy" id="1779"/>
    <lineage>
        <taxon>Bacteria</taxon>
        <taxon>Bacillati</taxon>
        <taxon>Actinomycetota</taxon>
        <taxon>Actinomycetes</taxon>
        <taxon>Mycobacteriales</taxon>
        <taxon>Mycobacteriaceae</taxon>
        <taxon>Mycolicibacterium</taxon>
    </lineage>
</organism>
<evidence type="ECO:0000313" key="2">
    <source>
        <dbReference type="Proteomes" id="UP001526201"/>
    </source>
</evidence>
<protein>
    <recommendedName>
        <fullName evidence="3">Ig-like domain-containing protein</fullName>
    </recommendedName>
</protein>
<proteinExistence type="predicted"/>
<comment type="caution">
    <text evidence="1">The sequence shown here is derived from an EMBL/GenBank/DDBJ whole genome shotgun (WGS) entry which is preliminary data.</text>
</comment>
<keyword evidence="2" id="KW-1185">Reference proteome</keyword>
<name>A0ABT3CIQ6_9MYCO</name>
<evidence type="ECO:0000313" key="1">
    <source>
        <dbReference type="EMBL" id="MCV7229096.1"/>
    </source>
</evidence>